<proteinExistence type="predicted"/>
<dbReference type="EMBL" id="JAPMUA010000002">
    <property type="protein sequence ID" value="MDG3585145.1"/>
    <property type="molecule type" value="Genomic_DNA"/>
</dbReference>
<organism evidence="1 2">
    <name type="scientific">Galbibacter pacificus</name>
    <dbReference type="NCBI Taxonomy" id="2996052"/>
    <lineage>
        <taxon>Bacteria</taxon>
        <taxon>Pseudomonadati</taxon>
        <taxon>Bacteroidota</taxon>
        <taxon>Flavobacteriia</taxon>
        <taxon>Flavobacteriales</taxon>
        <taxon>Flavobacteriaceae</taxon>
        <taxon>Galbibacter</taxon>
    </lineage>
</organism>
<accession>A0ABT6FPI1</accession>
<reference evidence="1" key="1">
    <citation type="submission" date="2022-11" db="EMBL/GenBank/DDBJ databases">
        <title>High-quality draft genome sequence of Galbibacter sp. strain CMA-7.</title>
        <authorList>
            <person name="Wei L."/>
            <person name="Dong C."/>
            <person name="Shao Z."/>
        </authorList>
    </citation>
    <scope>NUCLEOTIDE SEQUENCE</scope>
    <source>
        <strain evidence="1">CMA-7</strain>
    </source>
</reference>
<keyword evidence="2" id="KW-1185">Reference proteome</keyword>
<sequence length="265" mass="31455">MKLIIPTFVSKTFISVGFIFLMGNFLCAQENDSIYDHDITKQAWFTFQPGWQISERVKLNTEIGYRTVSPKSWNRFNTKAELSYALDEFNLRKFIFDQRLVSGVGYYYIHNFNDIDAFELRIYQGYKIGFNLTNRIDFLHYFRLEERFTNPFRDDGSSFGLRLRYKITGNINLEGLFVSKGRGFYIPIDVEFFFNIKSSKQINDIIRLSPGVGYVVDPTFKIQFNISYHYTKQEFEELVRTNDIIFRLRVYKTFKLKKDKKPGTL</sequence>
<name>A0ABT6FPI1_9FLAO</name>
<evidence type="ECO:0000313" key="1">
    <source>
        <dbReference type="EMBL" id="MDG3585145.1"/>
    </source>
</evidence>
<dbReference type="Proteomes" id="UP001153642">
    <property type="component" value="Unassembled WGS sequence"/>
</dbReference>
<comment type="caution">
    <text evidence="1">The sequence shown here is derived from an EMBL/GenBank/DDBJ whole genome shotgun (WGS) entry which is preliminary data.</text>
</comment>
<dbReference type="Pfam" id="PF10677">
    <property type="entry name" value="DUF2490"/>
    <property type="match status" value="1"/>
</dbReference>
<dbReference type="InterPro" id="IPR019619">
    <property type="entry name" value="DUF2490"/>
</dbReference>
<protein>
    <submittedName>
        <fullName evidence="1">DUF2490 domain-containing protein</fullName>
    </submittedName>
</protein>
<dbReference type="RefSeq" id="WP_277899579.1">
    <property type="nucleotide sequence ID" value="NZ_JAPMUA010000002.1"/>
</dbReference>
<evidence type="ECO:0000313" key="2">
    <source>
        <dbReference type="Proteomes" id="UP001153642"/>
    </source>
</evidence>
<gene>
    <name evidence="1" type="ORF">OSR52_04635</name>
</gene>